<proteinExistence type="predicted"/>
<dbReference type="Proteomes" id="UP000524246">
    <property type="component" value="Unassembled WGS sequence"/>
</dbReference>
<name>A0A7X9II00_9DELT</name>
<protein>
    <submittedName>
        <fullName evidence="1">Uncharacterized protein</fullName>
    </submittedName>
</protein>
<accession>A0A7X9II00</accession>
<dbReference type="AlphaFoldDB" id="A0A7X9II00"/>
<sequence>MIIACYMNQKTKAPEEYRKLKKQCLAKLEQIERGLEKHVGKDKKPNFGHVGDLHFINDQLEGICKFINL</sequence>
<gene>
    <name evidence="1" type="ORF">GYA55_00090</name>
</gene>
<evidence type="ECO:0000313" key="2">
    <source>
        <dbReference type="Proteomes" id="UP000524246"/>
    </source>
</evidence>
<comment type="caution">
    <text evidence="1">The sequence shown here is derived from an EMBL/GenBank/DDBJ whole genome shotgun (WGS) entry which is preliminary data.</text>
</comment>
<evidence type="ECO:0000313" key="1">
    <source>
        <dbReference type="EMBL" id="NMC61543.1"/>
    </source>
</evidence>
<reference evidence="1 2" key="1">
    <citation type="journal article" date="2020" name="Biotechnol. Biofuels">
        <title>New insights from the biogas microbiome by comprehensive genome-resolved metagenomics of nearly 1600 species originating from multiple anaerobic digesters.</title>
        <authorList>
            <person name="Campanaro S."/>
            <person name="Treu L."/>
            <person name="Rodriguez-R L.M."/>
            <person name="Kovalovszki A."/>
            <person name="Ziels R.M."/>
            <person name="Maus I."/>
            <person name="Zhu X."/>
            <person name="Kougias P.G."/>
            <person name="Basile A."/>
            <person name="Luo G."/>
            <person name="Schluter A."/>
            <person name="Konstantinidis K.T."/>
            <person name="Angelidaki I."/>
        </authorList>
    </citation>
    <scope>NUCLEOTIDE SEQUENCE [LARGE SCALE GENOMIC DNA]</scope>
    <source>
        <strain evidence="1">AS27yjCOA_65</strain>
    </source>
</reference>
<organism evidence="1 2">
    <name type="scientific">SAR324 cluster bacterium</name>
    <dbReference type="NCBI Taxonomy" id="2024889"/>
    <lineage>
        <taxon>Bacteria</taxon>
        <taxon>Deltaproteobacteria</taxon>
        <taxon>SAR324 cluster</taxon>
    </lineage>
</organism>
<dbReference type="EMBL" id="JAAZON010000005">
    <property type="protein sequence ID" value="NMC61543.1"/>
    <property type="molecule type" value="Genomic_DNA"/>
</dbReference>